<comment type="caution">
    <text evidence="1">The sequence shown here is derived from an EMBL/GenBank/DDBJ whole genome shotgun (WGS) entry which is preliminary data.</text>
</comment>
<sequence length="141" mass="15802">MAVRKLAAFVFIQLKLRFSGSLGWRCGGMRYKLAAFGIGGMMMDSLATPLGAWEMVWEETAGSVFLIGKFLGMPVAVQLESADIGRMDFDFIRDKVSRFPEIKRRTEAFFGKVLHANHAAFKVGLYHWKGEHNDFGFAISS</sequence>
<dbReference type="AlphaFoldDB" id="A0A1A9S0Y2"/>
<evidence type="ECO:0000313" key="1">
    <source>
        <dbReference type="EMBL" id="OAM31090.1"/>
    </source>
</evidence>
<organism evidence="1 2">
    <name type="scientific">Eikenella longinqua</name>
    <dbReference type="NCBI Taxonomy" id="1795827"/>
    <lineage>
        <taxon>Bacteria</taxon>
        <taxon>Pseudomonadati</taxon>
        <taxon>Pseudomonadota</taxon>
        <taxon>Betaproteobacteria</taxon>
        <taxon>Neisseriales</taxon>
        <taxon>Neisseriaceae</taxon>
        <taxon>Eikenella</taxon>
    </lineage>
</organism>
<reference evidence="2" key="1">
    <citation type="submission" date="2016-05" db="EMBL/GenBank/DDBJ databases">
        <title>Draft genome of Corynebacterium afermentans subsp. afermentans LCDC 88199T.</title>
        <authorList>
            <person name="Bernier A.-M."/>
            <person name="Bernard K."/>
        </authorList>
    </citation>
    <scope>NUCLEOTIDE SEQUENCE [LARGE SCALE GENOMIC DNA]</scope>
    <source>
        <strain evidence="2">NML02-A-017</strain>
    </source>
</reference>
<dbReference type="EMBL" id="LXSL01000011">
    <property type="protein sequence ID" value="OAM31090.1"/>
    <property type="molecule type" value="Genomic_DNA"/>
</dbReference>
<keyword evidence="2" id="KW-1185">Reference proteome</keyword>
<proteinExistence type="predicted"/>
<evidence type="ECO:0000313" key="2">
    <source>
        <dbReference type="Proteomes" id="UP000077885"/>
    </source>
</evidence>
<dbReference type="STRING" id="1795827.A7P95_00900"/>
<name>A0A1A9S0Y2_9NEIS</name>
<gene>
    <name evidence="1" type="ORF">A7P95_00900</name>
</gene>
<protein>
    <submittedName>
        <fullName evidence="1">Uncharacterized protein</fullName>
    </submittedName>
</protein>
<dbReference type="Proteomes" id="UP000077885">
    <property type="component" value="Unassembled WGS sequence"/>
</dbReference>
<accession>A0A1A9S0Y2</accession>